<accession>A0AAX4P2A6</accession>
<feature type="domain" description="Methyl-accepting transducer" evidence="4">
    <location>
        <begin position="540"/>
        <end position="809"/>
    </location>
</feature>
<feature type="region of interest" description="Disordered" evidence="3">
    <location>
        <begin position="1053"/>
        <end position="1086"/>
    </location>
</feature>
<evidence type="ECO:0000313" key="6">
    <source>
        <dbReference type="EMBL" id="WZN60397.1"/>
    </source>
</evidence>
<feature type="compositionally biased region" description="Low complexity" evidence="3">
    <location>
        <begin position="399"/>
        <end position="409"/>
    </location>
</feature>
<sequence>MLKRLKNQLERKIASKEPVRYSYDLLVCSLEGLVMDTKEVEMSISFCRGGKRKDTSWRLVYPGESRAFFDEHLSQPDITLYRDAKPPFTFEEKVYEIRVIAKYVELGQEVTQAIGSAEVDLAKYATAGNSSSTNENFRIPLRYRGFTNNVATLKVTVKATWLKNLSGGDVDQASEAITLASEASATNYQTAVSGHPGEQAADTASSAQRGQQRSAPGSPRAGDSVPPNPFMAAAMVGADTTVSSSDASEEHRRLLRERDEAVSLVRTCEAAVESMSDDLGKLAFEVDGKMDELSLSSDMAEKRLEAAKRRLGGVVAMRSQLKLLEDTREETERKHADEVEKLQAQLEFLKQEALISDTKVGNLKRALQEREQEVQRLREDAVSTASRDFESAEEDFEPRASGDSAAEASAARARNEELLAKINAMVRELDEVRTEKERSEREVRGLREALGLGGVGAAAVETAELEAKIAELESLGSRKEGELAETALKVTALTATVEALTRERDEARSAQAEDFSLPTKEELRESVQALEQQVAAKTQEADESAANASELAAKLTSLERESTEKAEDLAETVLKVTALTATVETLTRERDEARSATQAVRWPVHSESEGEEETEGGKAAGEDLRDTVIDLEEQVAKKAKDVEMRNVKIADLTSQIMSMEEESSKKEGELAETALKVTALTATVEALTRERDEARSAQAEDFSLPTKEELRESVQALEQQVAAKTQEADESAANASELAAKLTSLERESTEKAEDLAETVLKVTALTATVETLTRERDGKEELLESVKVLEQQVAAKTQEADESAAKVEGLTAAVGALTAERDEARTQASVQRAAESPVDTEGDGLRDTVIDLEEQVAKKAKDVEMRNVKIADLTSQIMSMEEESSKKEGELAETALKVTALTATVEALTRERDEARSAQAEPNVAPNGDQLTPEEEEELLQSLMNMEQQVAAKTREADESAAKASELAAKLTSLERESTEKAEDLAETVLKVTALTATVETLTRERDEARSAAALADSATEGKSSEDGLEVAKLQGRVSELESELEFLRLAQEDGSGGAAEKEGEFSNIKISEEAPPGAGKTSENMLAELIQQKTSLQEENSFLIGELTEAKIELAELKMR</sequence>
<evidence type="ECO:0000256" key="1">
    <source>
        <dbReference type="PROSITE-ProRule" id="PRU00284"/>
    </source>
</evidence>
<evidence type="ECO:0000256" key="3">
    <source>
        <dbReference type="SAM" id="MobiDB-lite"/>
    </source>
</evidence>
<reference evidence="6 7" key="1">
    <citation type="submission" date="2024-03" db="EMBL/GenBank/DDBJ databases">
        <title>Complete genome sequence of the green alga Chloropicon roscoffensis RCC1871.</title>
        <authorList>
            <person name="Lemieux C."/>
            <person name="Pombert J.-F."/>
            <person name="Otis C."/>
            <person name="Turmel M."/>
        </authorList>
    </citation>
    <scope>NUCLEOTIDE SEQUENCE [LARGE SCALE GENOMIC DNA]</scope>
    <source>
        <strain evidence="6 7">RCC1871</strain>
    </source>
</reference>
<dbReference type="PROSITE" id="PS51840">
    <property type="entry name" value="C2_NT"/>
    <property type="match status" value="1"/>
</dbReference>
<feature type="domain" description="C2 NT-type" evidence="5">
    <location>
        <begin position="11"/>
        <end position="161"/>
    </location>
</feature>
<feature type="region of interest" description="Disordered" evidence="3">
    <location>
        <begin position="690"/>
        <end position="710"/>
    </location>
</feature>
<dbReference type="GO" id="GO:0016020">
    <property type="term" value="C:membrane"/>
    <property type="evidence" value="ECO:0007669"/>
    <property type="project" value="InterPro"/>
</dbReference>
<keyword evidence="2" id="KW-0175">Coiled coil</keyword>
<feature type="region of interest" description="Disordered" evidence="3">
    <location>
        <begin position="1006"/>
        <end position="1030"/>
    </location>
</feature>
<keyword evidence="1" id="KW-0807">Transducer</keyword>
<dbReference type="AlphaFoldDB" id="A0AAX4P2A6"/>
<dbReference type="GO" id="GO:0007165">
    <property type="term" value="P:signal transduction"/>
    <property type="evidence" value="ECO:0007669"/>
    <property type="project" value="UniProtKB-KW"/>
</dbReference>
<dbReference type="EMBL" id="CP151503">
    <property type="protein sequence ID" value="WZN60397.1"/>
    <property type="molecule type" value="Genomic_DNA"/>
</dbReference>
<dbReference type="Proteomes" id="UP001472866">
    <property type="component" value="Chromosome 03"/>
</dbReference>
<name>A0AAX4P2A6_9CHLO</name>
<evidence type="ECO:0000259" key="4">
    <source>
        <dbReference type="PROSITE" id="PS50111"/>
    </source>
</evidence>
<keyword evidence="7" id="KW-1185">Reference proteome</keyword>
<dbReference type="InterPro" id="IPR004089">
    <property type="entry name" value="MCPsignal_dom"/>
</dbReference>
<organism evidence="6 7">
    <name type="scientific">Chloropicon roscoffensis</name>
    <dbReference type="NCBI Taxonomy" id="1461544"/>
    <lineage>
        <taxon>Eukaryota</taxon>
        <taxon>Viridiplantae</taxon>
        <taxon>Chlorophyta</taxon>
        <taxon>Chloropicophyceae</taxon>
        <taxon>Chloropicales</taxon>
        <taxon>Chloropicaceae</taxon>
        <taxon>Chloropicon</taxon>
    </lineage>
</organism>
<feature type="region of interest" description="Disordered" evidence="3">
    <location>
        <begin position="377"/>
        <end position="409"/>
    </location>
</feature>
<feature type="compositionally biased region" description="Polar residues" evidence="3">
    <location>
        <begin position="202"/>
        <end position="215"/>
    </location>
</feature>
<evidence type="ECO:0000256" key="2">
    <source>
        <dbReference type="SAM" id="Coils"/>
    </source>
</evidence>
<feature type="region of interest" description="Disordered" evidence="3">
    <location>
        <begin position="589"/>
        <end position="619"/>
    </location>
</feature>
<evidence type="ECO:0000313" key="7">
    <source>
        <dbReference type="Proteomes" id="UP001472866"/>
    </source>
</evidence>
<feature type="region of interest" description="Disordered" evidence="3">
    <location>
        <begin position="503"/>
        <end position="524"/>
    </location>
</feature>
<feature type="region of interest" description="Disordered" evidence="3">
    <location>
        <begin position="826"/>
        <end position="845"/>
    </location>
</feature>
<dbReference type="Pfam" id="PF10358">
    <property type="entry name" value="NT-C2"/>
    <property type="match status" value="1"/>
</dbReference>
<dbReference type="PANTHER" id="PTHR23159">
    <property type="entry name" value="CENTROSOMAL PROTEIN 2"/>
    <property type="match status" value="1"/>
</dbReference>
<dbReference type="PROSITE" id="PS50111">
    <property type="entry name" value="CHEMOTAXIS_TRANSDUC_2"/>
    <property type="match status" value="1"/>
</dbReference>
<evidence type="ECO:0000259" key="5">
    <source>
        <dbReference type="PROSITE" id="PS51840"/>
    </source>
</evidence>
<gene>
    <name evidence="6" type="ORF">HKI87_03g19260</name>
</gene>
<dbReference type="PANTHER" id="PTHR23159:SF31">
    <property type="entry name" value="CENTROSOME-ASSOCIATED PROTEIN CEP250 ISOFORM X1"/>
    <property type="match status" value="1"/>
</dbReference>
<feature type="compositionally biased region" description="Low complexity" evidence="3">
    <location>
        <begin position="1012"/>
        <end position="1022"/>
    </location>
</feature>
<feature type="region of interest" description="Disordered" evidence="3">
    <location>
        <begin position="189"/>
        <end position="231"/>
    </location>
</feature>
<feature type="region of interest" description="Disordered" evidence="3">
    <location>
        <begin position="912"/>
        <end position="940"/>
    </location>
</feature>
<dbReference type="InterPro" id="IPR019448">
    <property type="entry name" value="NT-C2"/>
</dbReference>
<protein>
    <submittedName>
        <fullName evidence="6">C2 NT-type domain-containing protein</fullName>
    </submittedName>
</protein>
<feature type="coiled-coil region" evidence="2">
    <location>
        <begin position="773"/>
        <end position="807"/>
    </location>
</feature>
<proteinExistence type="predicted"/>